<evidence type="ECO:0000313" key="14">
    <source>
        <dbReference type="RefSeq" id="XP_014672423.1"/>
    </source>
</evidence>
<keyword evidence="3 8" id="KW-0347">Helicase</keyword>
<feature type="domain" description="Helicase ATP-binding" evidence="11">
    <location>
        <begin position="38"/>
        <end position="221"/>
    </location>
</feature>
<keyword evidence="13" id="KW-1185">Reference proteome</keyword>
<evidence type="ECO:0000313" key="13">
    <source>
        <dbReference type="Proteomes" id="UP000695022"/>
    </source>
</evidence>
<name>A0ABM1EJQ2_PRICU</name>
<reference evidence="14" key="1">
    <citation type="submission" date="2025-08" db="UniProtKB">
        <authorList>
            <consortium name="RefSeq"/>
        </authorList>
    </citation>
    <scope>IDENTIFICATION</scope>
</reference>
<keyword evidence="5 9" id="KW-0694">RNA-binding</keyword>
<dbReference type="InterPro" id="IPR056330">
    <property type="entry name" value="CTT_SPB4"/>
</dbReference>
<evidence type="ECO:0000256" key="10">
    <source>
        <dbReference type="SAM" id="MobiDB-lite"/>
    </source>
</evidence>
<evidence type="ECO:0000256" key="7">
    <source>
        <dbReference type="ARBA" id="ARBA00038002"/>
    </source>
</evidence>
<keyword evidence="2 8" id="KW-0378">Hydrolase</keyword>
<feature type="compositionally biased region" description="Basic and acidic residues" evidence="10">
    <location>
        <begin position="522"/>
        <end position="531"/>
    </location>
</feature>
<dbReference type="Pfam" id="PF23681">
    <property type="entry name" value="CTT_SPB4"/>
    <property type="match status" value="1"/>
</dbReference>
<dbReference type="PROSITE" id="PS51192">
    <property type="entry name" value="HELICASE_ATP_BIND_1"/>
    <property type="match status" value="1"/>
</dbReference>
<dbReference type="InterPro" id="IPR014001">
    <property type="entry name" value="Helicase_ATP-bd"/>
</dbReference>
<dbReference type="PANTHER" id="PTHR24031">
    <property type="entry name" value="RNA HELICASE"/>
    <property type="match status" value="1"/>
</dbReference>
<keyword evidence="4 8" id="KW-0067">ATP-binding</keyword>
<comment type="similarity">
    <text evidence="7">Belongs to the DEAD box helicase family. DDX55/SPB4 subfamily.</text>
</comment>
<dbReference type="EC" id="3.6.4.13" evidence="9"/>
<dbReference type="Pfam" id="PF00271">
    <property type="entry name" value="Helicase_C"/>
    <property type="match status" value="1"/>
</dbReference>
<dbReference type="SMART" id="SM00490">
    <property type="entry name" value="HELICc"/>
    <property type="match status" value="1"/>
</dbReference>
<accession>A0ABM1EJQ2</accession>
<dbReference type="InterPro" id="IPR011545">
    <property type="entry name" value="DEAD/DEAH_box_helicase_dom"/>
</dbReference>
<protein>
    <recommendedName>
        <fullName evidence="9">ATP-dependent RNA helicase</fullName>
        <ecNumber evidence="9">3.6.4.13</ecNumber>
    </recommendedName>
</protein>
<dbReference type="Pfam" id="PF13959">
    <property type="entry name" value="CTE_SPB4"/>
    <property type="match status" value="1"/>
</dbReference>
<evidence type="ECO:0000259" key="11">
    <source>
        <dbReference type="PROSITE" id="PS51192"/>
    </source>
</evidence>
<sequence>MAATTNWSNLGVSISKVTHNAIQALGFKRATPVQAACIPQFMRNKDVAVEAITGSGKTLAFVIPILEILLKREDKLKKKEVGAIIVTPTRELAQQIDDVLSHFLKFTKELTHIVFVGGGSTEQDITQFAEHGANIITATPGRLEDMFRRKQDGFNLAAHVKSLEVLILDEADRLLGMGFEDSINALLGYLPKQRRTGLFSATQTKEVAALIRAGLRNPVLVIVKERKESSESVQTTPTTLVNYYMICDADRKFNTLVAFLRQHTHLKHMIFFSTCACVDYFSRALEVLLKNSTVLSIHGKMKSKRNKIFSKFRTVESGVLVCTDVMARGVDIPQVHWVIQYDPPTTPSAFVHRCGRTARIGHAGNALVFLQPTEDAFVDFIAINQKVPLQEMAPLDSPVDVLPKLQNLAKKDRAIFEKGMKAFVSYVQSYAKHECNFIFRFKDLDFGKLATGFALLRMPKMPETKGLRFRNFAKVDVDTNTIRYKDKNREKQRQAQLKRMQEPGYVPTKRLHRQQKTVAWSKQKEQQEKKQEKKMKRKLKQETVYNEEEEEEDLEELEKDARLLKKMKKGKISREECDRQLGGGMDEDEDEDEDGNNCAASDASS</sequence>
<evidence type="ECO:0000259" key="12">
    <source>
        <dbReference type="PROSITE" id="PS51194"/>
    </source>
</evidence>
<dbReference type="RefSeq" id="XP_014672423.1">
    <property type="nucleotide sequence ID" value="XM_014816937.1"/>
</dbReference>
<comment type="catalytic activity">
    <reaction evidence="9">
        <text>ATP + H2O = ADP + phosphate + H(+)</text>
        <dbReference type="Rhea" id="RHEA:13065"/>
        <dbReference type="ChEBI" id="CHEBI:15377"/>
        <dbReference type="ChEBI" id="CHEBI:15378"/>
        <dbReference type="ChEBI" id="CHEBI:30616"/>
        <dbReference type="ChEBI" id="CHEBI:43474"/>
        <dbReference type="ChEBI" id="CHEBI:456216"/>
        <dbReference type="EC" id="3.6.4.13"/>
    </reaction>
</comment>
<evidence type="ECO:0000256" key="5">
    <source>
        <dbReference type="ARBA" id="ARBA00022884"/>
    </source>
</evidence>
<dbReference type="SMART" id="SM01178">
    <property type="entry name" value="DUF4217"/>
    <property type="match status" value="1"/>
</dbReference>
<evidence type="ECO:0000256" key="8">
    <source>
        <dbReference type="RuleBase" id="RU000492"/>
    </source>
</evidence>
<dbReference type="InterPro" id="IPR027417">
    <property type="entry name" value="P-loop_NTPase"/>
</dbReference>
<evidence type="ECO:0000256" key="2">
    <source>
        <dbReference type="ARBA" id="ARBA00022801"/>
    </source>
</evidence>
<comment type="function">
    <text evidence="9">RNA helicase.</text>
</comment>
<comment type="domain">
    <text evidence="9">The Q motif is unique to and characteristic of the DEAD box family of RNA helicases and controls ATP binding and hydrolysis.</text>
</comment>
<evidence type="ECO:0000256" key="3">
    <source>
        <dbReference type="ARBA" id="ARBA00022806"/>
    </source>
</evidence>
<feature type="compositionally biased region" description="Acidic residues" evidence="10">
    <location>
        <begin position="545"/>
        <end position="558"/>
    </location>
</feature>
<dbReference type="Pfam" id="PF00270">
    <property type="entry name" value="DEAD"/>
    <property type="match status" value="1"/>
</dbReference>
<keyword evidence="1 8" id="KW-0547">Nucleotide-binding</keyword>
<feature type="domain" description="Helicase C-terminal" evidence="12">
    <location>
        <begin position="252"/>
        <end position="409"/>
    </location>
</feature>
<dbReference type="SMART" id="SM00487">
    <property type="entry name" value="DEXDc"/>
    <property type="match status" value="1"/>
</dbReference>
<evidence type="ECO:0000256" key="9">
    <source>
        <dbReference type="RuleBase" id="RU365068"/>
    </source>
</evidence>
<dbReference type="PROSITE" id="PS51194">
    <property type="entry name" value="HELICASE_CTER"/>
    <property type="match status" value="1"/>
</dbReference>
<keyword evidence="6" id="KW-0175">Coiled coil</keyword>
<evidence type="ECO:0000256" key="1">
    <source>
        <dbReference type="ARBA" id="ARBA00022741"/>
    </source>
</evidence>
<dbReference type="CDD" id="cd17960">
    <property type="entry name" value="DEADc_DDX55"/>
    <property type="match status" value="1"/>
</dbReference>
<feature type="compositionally biased region" description="Acidic residues" evidence="10">
    <location>
        <begin position="585"/>
        <end position="595"/>
    </location>
</feature>
<feature type="region of interest" description="Disordered" evidence="10">
    <location>
        <begin position="488"/>
        <end position="605"/>
    </location>
</feature>
<dbReference type="Proteomes" id="UP000695022">
    <property type="component" value="Unplaced"/>
</dbReference>
<dbReference type="PROSITE" id="PS00039">
    <property type="entry name" value="DEAD_ATP_HELICASE"/>
    <property type="match status" value="1"/>
</dbReference>
<organism evidence="13 14">
    <name type="scientific">Priapulus caudatus</name>
    <name type="common">Priapulid worm</name>
    <dbReference type="NCBI Taxonomy" id="37621"/>
    <lineage>
        <taxon>Eukaryota</taxon>
        <taxon>Metazoa</taxon>
        <taxon>Ecdysozoa</taxon>
        <taxon>Scalidophora</taxon>
        <taxon>Priapulida</taxon>
        <taxon>Priapulimorpha</taxon>
        <taxon>Priapulimorphida</taxon>
        <taxon>Priapulidae</taxon>
        <taxon>Priapulus</taxon>
    </lineage>
</organism>
<evidence type="ECO:0000256" key="6">
    <source>
        <dbReference type="ARBA" id="ARBA00023054"/>
    </source>
</evidence>
<dbReference type="InterPro" id="IPR001650">
    <property type="entry name" value="Helicase_C-like"/>
</dbReference>
<dbReference type="CDD" id="cd18787">
    <property type="entry name" value="SF2_C_DEAD"/>
    <property type="match status" value="1"/>
</dbReference>
<evidence type="ECO:0000256" key="4">
    <source>
        <dbReference type="ARBA" id="ARBA00022840"/>
    </source>
</evidence>
<dbReference type="InterPro" id="IPR025313">
    <property type="entry name" value="SPB4-like_CTE"/>
</dbReference>
<dbReference type="Gene3D" id="3.40.50.300">
    <property type="entry name" value="P-loop containing nucleotide triphosphate hydrolases"/>
    <property type="match status" value="2"/>
</dbReference>
<gene>
    <name evidence="14" type="primary">LOC106812927</name>
</gene>
<dbReference type="SUPFAM" id="SSF52540">
    <property type="entry name" value="P-loop containing nucleoside triphosphate hydrolases"/>
    <property type="match status" value="1"/>
</dbReference>
<dbReference type="GeneID" id="106812927"/>
<dbReference type="InterPro" id="IPR000629">
    <property type="entry name" value="RNA-helicase_DEAD-box_CS"/>
</dbReference>
<proteinExistence type="inferred from homology"/>